<dbReference type="Proteomes" id="UP001595859">
    <property type="component" value="Unassembled WGS sequence"/>
</dbReference>
<feature type="transmembrane region" description="Helical" evidence="1">
    <location>
        <begin position="453"/>
        <end position="474"/>
    </location>
</feature>
<feature type="transmembrane region" description="Helical" evidence="1">
    <location>
        <begin position="306"/>
        <end position="327"/>
    </location>
</feature>
<evidence type="ECO:0000313" key="3">
    <source>
        <dbReference type="Proteomes" id="UP001595859"/>
    </source>
</evidence>
<dbReference type="InterPro" id="IPR029058">
    <property type="entry name" value="AB_hydrolase_fold"/>
</dbReference>
<dbReference type="EMBL" id="JBHSIS010000007">
    <property type="protein sequence ID" value="MFC4855306.1"/>
    <property type="molecule type" value="Genomic_DNA"/>
</dbReference>
<reference evidence="3" key="1">
    <citation type="journal article" date="2019" name="Int. J. Syst. Evol. Microbiol.">
        <title>The Global Catalogue of Microorganisms (GCM) 10K type strain sequencing project: providing services to taxonomists for standard genome sequencing and annotation.</title>
        <authorList>
            <consortium name="The Broad Institute Genomics Platform"/>
            <consortium name="The Broad Institute Genome Sequencing Center for Infectious Disease"/>
            <person name="Wu L."/>
            <person name="Ma J."/>
        </authorList>
    </citation>
    <scope>NUCLEOTIDE SEQUENCE [LARGE SCALE GENOMIC DNA]</scope>
    <source>
        <strain evidence="3">ZS-22-S1</strain>
    </source>
</reference>
<dbReference type="SUPFAM" id="SSF53474">
    <property type="entry name" value="alpha/beta-Hydrolases"/>
    <property type="match status" value="1"/>
</dbReference>
<feature type="transmembrane region" description="Helical" evidence="1">
    <location>
        <begin position="390"/>
        <end position="415"/>
    </location>
</feature>
<feature type="transmembrane region" description="Helical" evidence="1">
    <location>
        <begin position="267"/>
        <end position="286"/>
    </location>
</feature>
<accession>A0ABV9S3Z3</accession>
<keyword evidence="1" id="KW-0472">Membrane</keyword>
<feature type="transmembrane region" description="Helical" evidence="1">
    <location>
        <begin position="348"/>
        <end position="370"/>
    </location>
</feature>
<feature type="transmembrane region" description="Helical" evidence="1">
    <location>
        <begin position="102"/>
        <end position="123"/>
    </location>
</feature>
<evidence type="ECO:0000313" key="2">
    <source>
        <dbReference type="EMBL" id="MFC4855306.1"/>
    </source>
</evidence>
<keyword evidence="3" id="KW-1185">Reference proteome</keyword>
<evidence type="ECO:0000256" key="1">
    <source>
        <dbReference type="SAM" id="Phobius"/>
    </source>
</evidence>
<comment type="caution">
    <text evidence="2">The sequence shown here is derived from an EMBL/GenBank/DDBJ whole genome shotgun (WGS) entry which is preliminary data.</text>
</comment>
<feature type="transmembrane region" description="Helical" evidence="1">
    <location>
        <begin position="503"/>
        <end position="522"/>
    </location>
</feature>
<organism evidence="2 3">
    <name type="scientific">Actinophytocola glycyrrhizae</name>
    <dbReference type="NCBI Taxonomy" id="2044873"/>
    <lineage>
        <taxon>Bacteria</taxon>
        <taxon>Bacillati</taxon>
        <taxon>Actinomycetota</taxon>
        <taxon>Actinomycetes</taxon>
        <taxon>Pseudonocardiales</taxon>
        <taxon>Pseudonocardiaceae</taxon>
    </lineage>
</organism>
<feature type="transmembrane region" description="Helical" evidence="1">
    <location>
        <begin position="70"/>
        <end position="90"/>
    </location>
</feature>
<sequence length="756" mass="80395">MFVELRVHGVSGTPPVDMLDRPLVKQVAGDVDGRFFRPVDSAGNEVRAVDGHIVEGYHWGPLTSGTWRQALWLALIPFGLVNAAYFMLPAGKGAAARVVARAALRVLALALTALVVLSLAQAAVDLFAWQWTGAAPRSGDPRWWLAGAFAVVVVALLVIRFIGGPRRSVPDSAALPDAAEVTGLAGGEFYRGDGDVPGLRHLHLAAGLTVLSFLAGALAREHGGAGWPYWAALVLLPWTVVHTALVGDPAGTRGWLRAFFVTRLPGAVLAVAVALLVAAVATMLAVPEFPAARRGVLPGIADLGRWTSGLALAALLVLVVAAAVLALRTGKPEPPKPFRPFLGGMAGPVVAALGLFLGVGFTAALAYGVLRLLRPPGAPDAMALPVSHLRIAYGAGVAVGVGLLLALVLAGWMWLSTKKFRRLARASADTRQLPEEKLAGVARAWWLARLKFSVHWIAITVAGTGTVLTAAAVVESWDDLGTTVCRPGGTPLSDCRDLPGIDAVTVGTVALLLLGVFLVYLGRRAVGDSAVRRGACVVWDVIAFWPAAVHPLMPPPYSPKVIDDLRRRVEWHVAGPARFVVLAGHSQGSLIAAAALTRLAPGYRQRVALLTFGSQLQVAYARAFPAYVNHPFLCWLHNDVLHHQWVSLYRETDPVGGPVLSWDRTDEGGFRSCRLGADGVLTDDETDPVTGIRRCGTEWRLLDPWPADGESAPRLAMRRHSFYSLEPAWDQALAELTAPYPRGNPAAVRHTGKSPP</sequence>
<dbReference type="RefSeq" id="WP_378057255.1">
    <property type="nucleotide sequence ID" value="NZ_JBHSIS010000007.1"/>
</dbReference>
<feature type="transmembrane region" description="Helical" evidence="1">
    <location>
        <begin position="225"/>
        <end position="246"/>
    </location>
</feature>
<protein>
    <recommendedName>
        <fullName evidence="4">Integral membrane protein</fullName>
    </recommendedName>
</protein>
<feature type="transmembrane region" description="Helical" evidence="1">
    <location>
        <begin position="143"/>
        <end position="162"/>
    </location>
</feature>
<keyword evidence="1" id="KW-1133">Transmembrane helix</keyword>
<gene>
    <name evidence="2" type="ORF">ACFPCV_17495</name>
</gene>
<evidence type="ECO:0008006" key="4">
    <source>
        <dbReference type="Google" id="ProtNLM"/>
    </source>
</evidence>
<proteinExistence type="predicted"/>
<keyword evidence="1" id="KW-0812">Transmembrane</keyword>
<feature type="transmembrane region" description="Helical" evidence="1">
    <location>
        <begin position="201"/>
        <end position="219"/>
    </location>
</feature>
<name>A0ABV9S3Z3_9PSEU</name>